<dbReference type="GO" id="GO:0003677">
    <property type="term" value="F:DNA binding"/>
    <property type="evidence" value="ECO:0007669"/>
    <property type="project" value="UniProtKB-UniRule"/>
</dbReference>
<dbReference type="EC" id="5.6.2.3" evidence="11 12"/>
<dbReference type="AlphaFoldDB" id="A0A1F6EMT3"/>
<dbReference type="Pfam" id="PF00772">
    <property type="entry name" value="DnaB"/>
    <property type="match status" value="1"/>
</dbReference>
<keyword evidence="4 12" id="KW-0547">Nucleotide-binding</keyword>
<evidence type="ECO:0000256" key="8">
    <source>
        <dbReference type="ARBA" id="ARBA00023125"/>
    </source>
</evidence>
<evidence type="ECO:0000256" key="4">
    <source>
        <dbReference type="ARBA" id="ARBA00022741"/>
    </source>
</evidence>
<dbReference type="GO" id="GO:0005829">
    <property type="term" value="C:cytosol"/>
    <property type="evidence" value="ECO:0007669"/>
    <property type="project" value="TreeGrafter"/>
</dbReference>
<evidence type="ECO:0000256" key="9">
    <source>
        <dbReference type="ARBA" id="ARBA00023235"/>
    </source>
</evidence>
<dbReference type="PANTHER" id="PTHR30153">
    <property type="entry name" value="REPLICATIVE DNA HELICASE DNAB"/>
    <property type="match status" value="1"/>
</dbReference>
<protein>
    <recommendedName>
        <fullName evidence="11 12">Replicative DNA helicase</fullName>
        <ecNumber evidence="11 12">5.6.2.3</ecNumber>
    </recommendedName>
</protein>
<dbReference type="InterPro" id="IPR007693">
    <property type="entry name" value="DNA_helicase_DnaB-like_N"/>
</dbReference>
<keyword evidence="3 12" id="KW-0235">DNA replication</keyword>
<evidence type="ECO:0000313" key="14">
    <source>
        <dbReference type="EMBL" id="OGG74925.1"/>
    </source>
</evidence>
<dbReference type="InterPro" id="IPR027417">
    <property type="entry name" value="P-loop_NTPase"/>
</dbReference>
<evidence type="ECO:0000256" key="10">
    <source>
        <dbReference type="ARBA" id="ARBA00048954"/>
    </source>
</evidence>
<dbReference type="NCBIfam" id="TIGR00665">
    <property type="entry name" value="DnaB"/>
    <property type="match status" value="1"/>
</dbReference>
<dbReference type="Proteomes" id="UP000178587">
    <property type="component" value="Unassembled WGS sequence"/>
</dbReference>
<evidence type="ECO:0000256" key="3">
    <source>
        <dbReference type="ARBA" id="ARBA00022705"/>
    </source>
</evidence>
<evidence type="ECO:0000256" key="6">
    <source>
        <dbReference type="ARBA" id="ARBA00022806"/>
    </source>
</evidence>
<keyword evidence="8 12" id="KW-0238">DNA-binding</keyword>
<dbReference type="InterPro" id="IPR007694">
    <property type="entry name" value="DNA_helicase_DnaB-like_C"/>
</dbReference>
<reference evidence="14 15" key="1">
    <citation type="journal article" date="2016" name="Nat. Commun.">
        <title>Thousands of microbial genomes shed light on interconnected biogeochemical processes in an aquifer system.</title>
        <authorList>
            <person name="Anantharaman K."/>
            <person name="Brown C.T."/>
            <person name="Hug L.A."/>
            <person name="Sharon I."/>
            <person name="Castelle C.J."/>
            <person name="Probst A.J."/>
            <person name="Thomas B.C."/>
            <person name="Singh A."/>
            <person name="Wilkins M.J."/>
            <person name="Karaoz U."/>
            <person name="Brodie E.L."/>
            <person name="Williams K.H."/>
            <person name="Hubbard S.S."/>
            <person name="Banfield J.F."/>
        </authorList>
    </citation>
    <scope>NUCLEOTIDE SEQUENCE [LARGE SCALE GENOMIC DNA]</scope>
</reference>
<comment type="caution">
    <text evidence="14">The sequence shown here is derived from an EMBL/GenBank/DDBJ whole genome shotgun (WGS) entry which is preliminary data.</text>
</comment>
<evidence type="ECO:0000259" key="13">
    <source>
        <dbReference type="PROSITE" id="PS51199"/>
    </source>
</evidence>
<dbReference type="GO" id="GO:0043139">
    <property type="term" value="F:5'-3' DNA helicase activity"/>
    <property type="evidence" value="ECO:0007669"/>
    <property type="project" value="UniProtKB-EC"/>
</dbReference>
<dbReference type="PROSITE" id="PS51199">
    <property type="entry name" value="SF4_HELICASE"/>
    <property type="match status" value="1"/>
</dbReference>
<dbReference type="CDD" id="cd00984">
    <property type="entry name" value="DnaB_C"/>
    <property type="match status" value="1"/>
</dbReference>
<keyword evidence="5 12" id="KW-0378">Hydrolase</keyword>
<comment type="function">
    <text evidence="12">The main replicative DNA helicase, it participates in initiation and elongation during chromosome replication. Travels ahead of the DNA replisome, separating dsDNA into templates for DNA synthesis. A processive ATP-dependent 5'-3' DNA helicase it has DNA-dependent ATPase activity.</text>
</comment>
<organism evidence="14 15">
    <name type="scientific">Candidatus Kaiserbacteria bacterium RIFCSPLOWO2_01_FULL_50_24</name>
    <dbReference type="NCBI Taxonomy" id="1798507"/>
    <lineage>
        <taxon>Bacteria</taxon>
        <taxon>Candidatus Kaiseribacteriota</taxon>
    </lineage>
</organism>
<comment type="catalytic activity">
    <reaction evidence="10 12">
        <text>ATP + H2O = ADP + phosphate + H(+)</text>
        <dbReference type="Rhea" id="RHEA:13065"/>
        <dbReference type="ChEBI" id="CHEBI:15377"/>
        <dbReference type="ChEBI" id="CHEBI:15378"/>
        <dbReference type="ChEBI" id="CHEBI:30616"/>
        <dbReference type="ChEBI" id="CHEBI:43474"/>
        <dbReference type="ChEBI" id="CHEBI:456216"/>
        <dbReference type="EC" id="5.6.2.3"/>
    </reaction>
</comment>
<dbReference type="InterPro" id="IPR016136">
    <property type="entry name" value="DNA_helicase_N/primase_C"/>
</dbReference>
<sequence length="463" mass="51031">MATSPTRIPPHDIDMERALLGALMVSTETMYEVADVVSVNSFYAGKHRTIYDAILSLHAKSEPIDVVTVSGKLKEKKVLQDIGGSAYLSELTGTAASPGSARHYAHTIQTKFLLRSLQDAAAKIGELSFAEDREIESVLDEAQMAVFAVSNAPMLRNFSTIKEALSEAWERLEHLQKNEAALRGIPTGFAALDNLLAGFQKSDLIILAARPSYGKTSLALDIARNTATKHGTPVGIFSLEMSSQQLVDRMLAAEAGVNSWNLRTGRLSKDDEYERLQRGIASLSDAPIYIDDKPSSTVLSMRSVARRLKSEKSLGLVIIDYLQLITPTTTGSNISIVQQVTEISRMLKAMARELDVPVLALSQLSRDIEKRRGRPRLSDLRESGSIEQDADVVMFIHREDKMNDNTDRPGIAEILIEKHRNGPTGKIELRFDEEKTTFVPIEKSNFGDFTPEAVVTTADDEPF</sequence>
<dbReference type="SUPFAM" id="SSF48024">
    <property type="entry name" value="N-terminal domain of DnaB helicase"/>
    <property type="match status" value="1"/>
</dbReference>
<proteinExistence type="inferred from homology"/>
<evidence type="ECO:0000256" key="5">
    <source>
        <dbReference type="ARBA" id="ARBA00022801"/>
    </source>
</evidence>
<dbReference type="PANTHER" id="PTHR30153:SF2">
    <property type="entry name" value="REPLICATIVE DNA HELICASE"/>
    <property type="match status" value="1"/>
</dbReference>
<comment type="similarity">
    <text evidence="1 12">Belongs to the helicase family. DnaB subfamily.</text>
</comment>
<keyword evidence="2 12" id="KW-0639">Primosome</keyword>
<dbReference type="GO" id="GO:0006269">
    <property type="term" value="P:DNA replication, synthesis of primer"/>
    <property type="evidence" value="ECO:0007669"/>
    <property type="project" value="UniProtKB-UniRule"/>
</dbReference>
<dbReference type="InterPro" id="IPR007692">
    <property type="entry name" value="DNA_helicase_DnaB"/>
</dbReference>
<name>A0A1F6EMT3_9BACT</name>
<dbReference type="GO" id="GO:0005524">
    <property type="term" value="F:ATP binding"/>
    <property type="evidence" value="ECO:0007669"/>
    <property type="project" value="UniProtKB-UniRule"/>
</dbReference>
<accession>A0A1F6EMT3</accession>
<evidence type="ECO:0000256" key="1">
    <source>
        <dbReference type="ARBA" id="ARBA00008428"/>
    </source>
</evidence>
<dbReference type="InterPro" id="IPR036185">
    <property type="entry name" value="DNA_heli_DnaB-like_N_sf"/>
</dbReference>
<evidence type="ECO:0000256" key="12">
    <source>
        <dbReference type="RuleBase" id="RU362085"/>
    </source>
</evidence>
<evidence type="ECO:0000256" key="11">
    <source>
        <dbReference type="NCBIfam" id="TIGR00665"/>
    </source>
</evidence>
<feature type="domain" description="SF4 helicase" evidence="13">
    <location>
        <begin position="178"/>
        <end position="445"/>
    </location>
</feature>
<dbReference type="GO" id="GO:1990077">
    <property type="term" value="C:primosome complex"/>
    <property type="evidence" value="ECO:0007669"/>
    <property type="project" value="UniProtKB-UniRule"/>
</dbReference>
<dbReference type="SUPFAM" id="SSF52540">
    <property type="entry name" value="P-loop containing nucleoside triphosphate hydrolases"/>
    <property type="match status" value="1"/>
</dbReference>
<gene>
    <name evidence="14" type="ORF">A3A34_03860</name>
</gene>
<evidence type="ECO:0000256" key="2">
    <source>
        <dbReference type="ARBA" id="ARBA00022515"/>
    </source>
</evidence>
<evidence type="ECO:0000256" key="7">
    <source>
        <dbReference type="ARBA" id="ARBA00022840"/>
    </source>
</evidence>
<dbReference type="EMBL" id="MFLU01000010">
    <property type="protein sequence ID" value="OGG74925.1"/>
    <property type="molecule type" value="Genomic_DNA"/>
</dbReference>
<dbReference type="Gene3D" id="3.40.50.300">
    <property type="entry name" value="P-loop containing nucleotide triphosphate hydrolases"/>
    <property type="match status" value="1"/>
</dbReference>
<dbReference type="STRING" id="1798507.A3A34_03860"/>
<keyword evidence="7 12" id="KW-0067">ATP-binding</keyword>
<dbReference type="Pfam" id="PF03796">
    <property type="entry name" value="DnaB_C"/>
    <property type="match status" value="1"/>
</dbReference>
<keyword evidence="6 12" id="KW-0347">Helicase</keyword>
<dbReference type="Gene3D" id="1.10.860.10">
    <property type="entry name" value="DNAb Helicase, Chain A"/>
    <property type="match status" value="1"/>
</dbReference>
<keyword evidence="9" id="KW-0413">Isomerase</keyword>
<dbReference type="GO" id="GO:0016887">
    <property type="term" value="F:ATP hydrolysis activity"/>
    <property type="evidence" value="ECO:0007669"/>
    <property type="project" value="RHEA"/>
</dbReference>
<evidence type="ECO:0000313" key="15">
    <source>
        <dbReference type="Proteomes" id="UP000178587"/>
    </source>
</evidence>